<gene>
    <name evidence="2" type="ORF">AVDCRST_MAG38-2508</name>
</gene>
<reference evidence="2" key="1">
    <citation type="submission" date="2020-02" db="EMBL/GenBank/DDBJ databases">
        <authorList>
            <person name="Meier V. D."/>
        </authorList>
    </citation>
    <scope>NUCLEOTIDE SEQUENCE</scope>
    <source>
        <strain evidence="2">AVDCRST_MAG38</strain>
    </source>
</reference>
<sequence length="217" mass="23453">ERAGLPRAPGGRAGGRAAGPPPRPRRRRARPPRARRRARSRPPAACGDSRRPAADPRLAGTALVRRAARRASRCRDLPRRPSGARRVPRRAVGAHRPRSRADRVRRLLDGLRDELRARAGAGAPAAGRHPRLRRVRPDGRGLAAGSRLTDGAAGLHRPRAPGSDHGHRLRPSGEDAAGVRRPRRRLSRVRRRSPDRSGSPAGGDGLARAGARLLDDL</sequence>
<feature type="compositionally biased region" description="Basic residues" evidence="1">
    <location>
        <begin position="82"/>
        <end position="98"/>
    </location>
</feature>
<dbReference type="EMBL" id="CADCVJ010000212">
    <property type="protein sequence ID" value="CAA9488930.1"/>
    <property type="molecule type" value="Genomic_DNA"/>
</dbReference>
<feature type="non-terminal residue" evidence="2">
    <location>
        <position position="217"/>
    </location>
</feature>
<organism evidence="2">
    <name type="scientific">uncultured Solirubrobacteraceae bacterium</name>
    <dbReference type="NCBI Taxonomy" id="1162706"/>
    <lineage>
        <taxon>Bacteria</taxon>
        <taxon>Bacillati</taxon>
        <taxon>Actinomycetota</taxon>
        <taxon>Thermoleophilia</taxon>
        <taxon>Solirubrobacterales</taxon>
        <taxon>Solirubrobacteraceae</taxon>
        <taxon>environmental samples</taxon>
    </lineage>
</organism>
<protein>
    <submittedName>
        <fullName evidence="2">Uncharacterized protein</fullName>
    </submittedName>
</protein>
<feature type="compositionally biased region" description="Basic residues" evidence="1">
    <location>
        <begin position="180"/>
        <end position="193"/>
    </location>
</feature>
<evidence type="ECO:0000256" key="1">
    <source>
        <dbReference type="SAM" id="MobiDB-lite"/>
    </source>
</evidence>
<feature type="compositionally biased region" description="Low complexity" evidence="1">
    <location>
        <begin position="1"/>
        <end position="10"/>
    </location>
</feature>
<feature type="region of interest" description="Disordered" evidence="1">
    <location>
        <begin position="119"/>
        <end position="217"/>
    </location>
</feature>
<feature type="compositionally biased region" description="Low complexity" evidence="1">
    <location>
        <begin position="206"/>
        <end position="217"/>
    </location>
</feature>
<evidence type="ECO:0000313" key="2">
    <source>
        <dbReference type="EMBL" id="CAA9488930.1"/>
    </source>
</evidence>
<dbReference type="AlphaFoldDB" id="A0A6J4S415"/>
<name>A0A6J4S415_9ACTN</name>
<proteinExistence type="predicted"/>
<feature type="compositionally biased region" description="Basic residues" evidence="1">
    <location>
        <begin position="23"/>
        <end position="40"/>
    </location>
</feature>
<accession>A0A6J4S415</accession>
<feature type="region of interest" description="Disordered" evidence="1">
    <location>
        <begin position="1"/>
        <end position="105"/>
    </location>
</feature>
<feature type="non-terminal residue" evidence="2">
    <location>
        <position position="1"/>
    </location>
</feature>